<organism evidence="10 11">
    <name type="scientific">Streptomyces montanisoli</name>
    <dbReference type="NCBI Taxonomy" id="2798581"/>
    <lineage>
        <taxon>Bacteria</taxon>
        <taxon>Bacillati</taxon>
        <taxon>Actinomycetota</taxon>
        <taxon>Actinomycetes</taxon>
        <taxon>Kitasatosporales</taxon>
        <taxon>Streptomycetaceae</taxon>
        <taxon>Streptomyces</taxon>
    </lineage>
</organism>
<sequence length="347" mass="35891">MTAPGPGATSAATGADSGSGSGSGSGGTRRRALRGDRSRGGAGRGAGGPARRSAAARGTARPGIGWALPAVVFFGLFALVPLVMVAVLSFTSWSGLGSPSFAGLTNWTKLFHDPVMIQSLWLSVLLTGLGVVVQTPLSILIGVWAAGPQRGRAVLAAVFFVPLLLSVTAVSVLWRALLDPNFGVPAQARWLFGDGDLFGSRTGAIGVLVLVSAWQYTPLHSLIYQGATRAIPKVLYQAAAVDGAGRVRQFFHITLPQLRNAIVTSVILMVVGGLTTFDSVLILTQGGPGTDTTITAFYMYEKAFKSFDYGAGAAIALLLVVVATAISLVVVRLSGYDRMAGTQEGLS</sequence>
<dbReference type="AlphaFoldDB" id="A0A940RZJ5"/>
<evidence type="ECO:0000256" key="1">
    <source>
        <dbReference type="ARBA" id="ARBA00004651"/>
    </source>
</evidence>
<dbReference type="GO" id="GO:0055085">
    <property type="term" value="P:transmembrane transport"/>
    <property type="evidence" value="ECO:0007669"/>
    <property type="project" value="InterPro"/>
</dbReference>
<evidence type="ECO:0000313" key="10">
    <source>
        <dbReference type="EMBL" id="MBP0460328.1"/>
    </source>
</evidence>
<feature type="transmembrane region" description="Helical" evidence="7">
    <location>
        <begin position="309"/>
        <end position="331"/>
    </location>
</feature>
<keyword evidence="5 7" id="KW-1133">Transmembrane helix</keyword>
<evidence type="ECO:0000256" key="6">
    <source>
        <dbReference type="ARBA" id="ARBA00023136"/>
    </source>
</evidence>
<dbReference type="InterPro" id="IPR000515">
    <property type="entry name" value="MetI-like"/>
</dbReference>
<dbReference type="PROSITE" id="PS50928">
    <property type="entry name" value="ABC_TM1"/>
    <property type="match status" value="1"/>
</dbReference>
<keyword evidence="4 7" id="KW-0812">Transmembrane</keyword>
<feature type="domain" description="ABC transmembrane type-1" evidence="9">
    <location>
        <begin position="120"/>
        <end position="330"/>
    </location>
</feature>
<feature type="region of interest" description="Disordered" evidence="8">
    <location>
        <begin position="1"/>
        <end position="54"/>
    </location>
</feature>
<feature type="compositionally biased region" description="Gly residues" evidence="8">
    <location>
        <begin position="17"/>
        <end position="27"/>
    </location>
</feature>
<keyword evidence="2 7" id="KW-0813">Transport</keyword>
<dbReference type="InterPro" id="IPR035906">
    <property type="entry name" value="MetI-like_sf"/>
</dbReference>
<gene>
    <name evidence="10" type="ORF">JFN87_22945</name>
</gene>
<dbReference type="InterPro" id="IPR051393">
    <property type="entry name" value="ABC_transporter_permease"/>
</dbReference>
<dbReference type="SUPFAM" id="SSF161098">
    <property type="entry name" value="MetI-like"/>
    <property type="match status" value="1"/>
</dbReference>
<dbReference type="PANTHER" id="PTHR30193:SF37">
    <property type="entry name" value="INNER MEMBRANE ABC TRANSPORTER PERMEASE PROTEIN YCJO"/>
    <property type="match status" value="1"/>
</dbReference>
<feature type="transmembrane region" description="Helical" evidence="7">
    <location>
        <begin position="261"/>
        <end position="283"/>
    </location>
</feature>
<dbReference type="Gene3D" id="1.10.3720.10">
    <property type="entry name" value="MetI-like"/>
    <property type="match status" value="1"/>
</dbReference>
<accession>A0A940RZJ5</accession>
<dbReference type="PANTHER" id="PTHR30193">
    <property type="entry name" value="ABC TRANSPORTER PERMEASE PROTEIN"/>
    <property type="match status" value="1"/>
</dbReference>
<keyword evidence="3" id="KW-1003">Cell membrane</keyword>
<feature type="compositionally biased region" description="Low complexity" evidence="8">
    <location>
        <begin position="1"/>
        <end position="16"/>
    </location>
</feature>
<comment type="subcellular location">
    <subcellularLocation>
        <location evidence="1 7">Cell membrane</location>
        <topology evidence="1 7">Multi-pass membrane protein</topology>
    </subcellularLocation>
</comment>
<evidence type="ECO:0000259" key="9">
    <source>
        <dbReference type="PROSITE" id="PS50928"/>
    </source>
</evidence>
<dbReference type="EMBL" id="JAGIQL010000109">
    <property type="protein sequence ID" value="MBP0460328.1"/>
    <property type="molecule type" value="Genomic_DNA"/>
</dbReference>
<dbReference type="CDD" id="cd06261">
    <property type="entry name" value="TM_PBP2"/>
    <property type="match status" value="1"/>
</dbReference>
<evidence type="ECO:0000256" key="2">
    <source>
        <dbReference type="ARBA" id="ARBA00022448"/>
    </source>
</evidence>
<dbReference type="Pfam" id="PF00528">
    <property type="entry name" value="BPD_transp_1"/>
    <property type="match status" value="1"/>
</dbReference>
<comment type="similarity">
    <text evidence="7">Belongs to the binding-protein-dependent transport system permease family.</text>
</comment>
<evidence type="ECO:0000256" key="5">
    <source>
        <dbReference type="ARBA" id="ARBA00022989"/>
    </source>
</evidence>
<comment type="caution">
    <text evidence="10">The sequence shown here is derived from an EMBL/GenBank/DDBJ whole genome shotgun (WGS) entry which is preliminary data.</text>
</comment>
<evidence type="ECO:0000256" key="8">
    <source>
        <dbReference type="SAM" id="MobiDB-lite"/>
    </source>
</evidence>
<evidence type="ECO:0000256" key="3">
    <source>
        <dbReference type="ARBA" id="ARBA00022475"/>
    </source>
</evidence>
<evidence type="ECO:0000256" key="4">
    <source>
        <dbReference type="ARBA" id="ARBA00022692"/>
    </source>
</evidence>
<keyword evidence="6 7" id="KW-0472">Membrane</keyword>
<name>A0A940RZJ5_9ACTN</name>
<reference evidence="10" key="1">
    <citation type="submission" date="2021-03" db="EMBL/GenBank/DDBJ databases">
        <title>Whole genome sequence of Streptomyces bomunensis MMS17-BM035.</title>
        <authorList>
            <person name="Lee J.H."/>
        </authorList>
    </citation>
    <scope>NUCLEOTIDE SEQUENCE</scope>
    <source>
        <strain evidence="10">MMS17-BM035</strain>
    </source>
</reference>
<feature type="transmembrane region" description="Helical" evidence="7">
    <location>
        <begin position="120"/>
        <end position="146"/>
    </location>
</feature>
<dbReference type="GO" id="GO:0005886">
    <property type="term" value="C:plasma membrane"/>
    <property type="evidence" value="ECO:0007669"/>
    <property type="project" value="UniProtKB-SubCell"/>
</dbReference>
<keyword evidence="11" id="KW-1185">Reference proteome</keyword>
<dbReference type="Proteomes" id="UP000670475">
    <property type="component" value="Unassembled WGS sequence"/>
</dbReference>
<proteinExistence type="inferred from homology"/>
<feature type="transmembrane region" description="Helical" evidence="7">
    <location>
        <begin position="66"/>
        <end position="90"/>
    </location>
</feature>
<feature type="transmembrane region" description="Helical" evidence="7">
    <location>
        <begin position="197"/>
        <end position="216"/>
    </location>
</feature>
<protein>
    <submittedName>
        <fullName evidence="10">Sugar ABC transporter permease</fullName>
    </submittedName>
</protein>
<feature type="transmembrane region" description="Helical" evidence="7">
    <location>
        <begin position="153"/>
        <end position="177"/>
    </location>
</feature>
<evidence type="ECO:0000256" key="7">
    <source>
        <dbReference type="RuleBase" id="RU363032"/>
    </source>
</evidence>
<evidence type="ECO:0000313" key="11">
    <source>
        <dbReference type="Proteomes" id="UP000670475"/>
    </source>
</evidence>